<protein>
    <submittedName>
        <fullName evidence="1">Uncharacterized protein MANES_04G064300</fullName>
    </submittedName>
</protein>
<dbReference type="AlphaFoldDB" id="A0A2P2LF73"/>
<dbReference type="EMBL" id="GGEC01036068">
    <property type="protein sequence ID" value="MBX16552.1"/>
    <property type="molecule type" value="Transcribed_RNA"/>
</dbReference>
<evidence type="ECO:0000313" key="2">
    <source>
        <dbReference type="EMBL" id="MBX16550.1"/>
    </source>
</evidence>
<reference evidence="2" key="1">
    <citation type="submission" date="2018-02" db="EMBL/GenBank/DDBJ databases">
        <title>Rhizophora mucronata_Transcriptome.</title>
        <authorList>
            <person name="Meera S.P."/>
            <person name="Sreeshan A."/>
            <person name="Augustine A."/>
        </authorList>
    </citation>
    <scope>NUCLEOTIDE SEQUENCE</scope>
    <source>
        <tissue evidence="2">Leaf</tissue>
    </source>
</reference>
<accession>A0A2P2LF73</accession>
<sequence>MILIINNSKRDVSQPQYCSKHREHTFLIFLADMNNIQSVHDNTKAFSIINPTNQVAIALLQVFVFTCTPQVYLPSKGRRSSST</sequence>
<evidence type="ECO:0000313" key="1">
    <source>
        <dbReference type="EMBL" id="MBX16546.1"/>
    </source>
</evidence>
<organism evidence="2">
    <name type="scientific">Rhizophora mucronata</name>
    <name type="common">Asiatic mangrove</name>
    <dbReference type="NCBI Taxonomy" id="61149"/>
    <lineage>
        <taxon>Eukaryota</taxon>
        <taxon>Viridiplantae</taxon>
        <taxon>Streptophyta</taxon>
        <taxon>Embryophyta</taxon>
        <taxon>Tracheophyta</taxon>
        <taxon>Spermatophyta</taxon>
        <taxon>Magnoliopsida</taxon>
        <taxon>eudicotyledons</taxon>
        <taxon>Gunneridae</taxon>
        <taxon>Pentapetalae</taxon>
        <taxon>rosids</taxon>
        <taxon>fabids</taxon>
        <taxon>Malpighiales</taxon>
        <taxon>Rhizophoraceae</taxon>
        <taxon>Rhizophora</taxon>
    </lineage>
</organism>
<name>A0A2P2LF73_RHIMU</name>
<dbReference type="EMBL" id="GGEC01036066">
    <property type="protein sequence ID" value="MBX16550.1"/>
    <property type="molecule type" value="Transcribed_RNA"/>
</dbReference>
<proteinExistence type="predicted"/>
<dbReference type="EMBL" id="GGEC01036062">
    <property type="protein sequence ID" value="MBX16546.1"/>
    <property type="molecule type" value="Transcribed_RNA"/>
</dbReference>